<feature type="region of interest" description="Disordered" evidence="1">
    <location>
        <begin position="46"/>
        <end position="103"/>
    </location>
</feature>
<dbReference type="EMBL" id="CABDUW010002257">
    <property type="protein sequence ID" value="VTJ86062.1"/>
    <property type="molecule type" value="Genomic_DNA"/>
</dbReference>
<proteinExistence type="predicted"/>
<evidence type="ECO:0000313" key="2">
    <source>
        <dbReference type="EMBL" id="VTJ86062.1"/>
    </source>
</evidence>
<name>A0A5E4CYL6_MARMO</name>
<feature type="non-terminal residue" evidence="2">
    <location>
        <position position="1"/>
    </location>
</feature>
<gene>
    <name evidence="2" type="ORF">MONAX_5E043099</name>
</gene>
<dbReference type="Proteomes" id="UP000335636">
    <property type="component" value="Unassembled WGS sequence"/>
</dbReference>
<sequence length="115" mass="11853">APQELDSAHRSSHSAQSPCVCTHMATDSRQCLLLCVHAPHHLSSLSRYGTEPDGSALRPGLQDDPRGCTDPRGPAAVSTGGPLAPGSCSARAEATPRSAGPASFSLHLLSMPRCA</sequence>
<organism evidence="2 3">
    <name type="scientific">Marmota monax</name>
    <name type="common">Woodchuck</name>
    <dbReference type="NCBI Taxonomy" id="9995"/>
    <lineage>
        <taxon>Eukaryota</taxon>
        <taxon>Metazoa</taxon>
        <taxon>Chordata</taxon>
        <taxon>Craniata</taxon>
        <taxon>Vertebrata</taxon>
        <taxon>Euteleostomi</taxon>
        <taxon>Mammalia</taxon>
        <taxon>Eutheria</taxon>
        <taxon>Euarchontoglires</taxon>
        <taxon>Glires</taxon>
        <taxon>Rodentia</taxon>
        <taxon>Sciuromorpha</taxon>
        <taxon>Sciuridae</taxon>
        <taxon>Xerinae</taxon>
        <taxon>Marmotini</taxon>
        <taxon>Marmota</taxon>
    </lineage>
</organism>
<dbReference type="AlphaFoldDB" id="A0A5E4CYL6"/>
<comment type="caution">
    <text evidence="2">The sequence shown here is derived from an EMBL/GenBank/DDBJ whole genome shotgun (WGS) entry which is preliminary data.</text>
</comment>
<reference evidence="2" key="1">
    <citation type="submission" date="2019-04" db="EMBL/GenBank/DDBJ databases">
        <authorList>
            <person name="Alioto T."/>
            <person name="Alioto T."/>
        </authorList>
    </citation>
    <scope>NUCLEOTIDE SEQUENCE [LARGE SCALE GENOMIC DNA]</scope>
</reference>
<accession>A0A5E4CYL6</accession>
<protein>
    <submittedName>
        <fullName evidence="2">Uncharacterized protein</fullName>
    </submittedName>
</protein>
<keyword evidence="3" id="KW-1185">Reference proteome</keyword>
<evidence type="ECO:0000256" key="1">
    <source>
        <dbReference type="SAM" id="MobiDB-lite"/>
    </source>
</evidence>
<evidence type="ECO:0000313" key="3">
    <source>
        <dbReference type="Proteomes" id="UP000335636"/>
    </source>
</evidence>